<proteinExistence type="predicted"/>
<dbReference type="Proteomes" id="UP001152799">
    <property type="component" value="Chromosome 2"/>
</dbReference>
<evidence type="ECO:0000313" key="2">
    <source>
        <dbReference type="EMBL" id="CAG9764994.1"/>
    </source>
</evidence>
<dbReference type="PANTHER" id="PTHR11012">
    <property type="entry name" value="PROTEIN KINASE-LIKE DOMAIN-CONTAINING"/>
    <property type="match status" value="1"/>
</dbReference>
<dbReference type="InterPro" id="IPR011009">
    <property type="entry name" value="Kinase-like_dom_sf"/>
</dbReference>
<dbReference type="AlphaFoldDB" id="A0A9N9QMB2"/>
<feature type="domain" description="CHK kinase-like" evidence="1">
    <location>
        <begin position="132"/>
        <end position="315"/>
    </location>
</feature>
<dbReference type="SMART" id="SM00587">
    <property type="entry name" value="CHK"/>
    <property type="match status" value="1"/>
</dbReference>
<dbReference type="InterPro" id="IPR015897">
    <property type="entry name" value="CHK_kinase-like"/>
</dbReference>
<keyword evidence="3" id="KW-1185">Reference proteome</keyword>
<name>A0A9N9QMB2_9CUCU</name>
<dbReference type="EMBL" id="OU892278">
    <property type="protein sequence ID" value="CAG9764994.1"/>
    <property type="molecule type" value="Genomic_DNA"/>
</dbReference>
<protein>
    <recommendedName>
        <fullName evidence="1">CHK kinase-like domain-containing protein</fullName>
    </recommendedName>
</protein>
<dbReference type="InterPro" id="IPR004119">
    <property type="entry name" value="EcKL"/>
</dbReference>
<dbReference type="Pfam" id="PF02958">
    <property type="entry name" value="EcKL"/>
    <property type="match status" value="1"/>
</dbReference>
<dbReference type="Gene3D" id="3.90.1200.10">
    <property type="match status" value="1"/>
</dbReference>
<evidence type="ECO:0000259" key="1">
    <source>
        <dbReference type="SMART" id="SM00587"/>
    </source>
</evidence>
<organism evidence="2 3">
    <name type="scientific">Ceutorhynchus assimilis</name>
    <name type="common">cabbage seed weevil</name>
    <dbReference type="NCBI Taxonomy" id="467358"/>
    <lineage>
        <taxon>Eukaryota</taxon>
        <taxon>Metazoa</taxon>
        <taxon>Ecdysozoa</taxon>
        <taxon>Arthropoda</taxon>
        <taxon>Hexapoda</taxon>
        <taxon>Insecta</taxon>
        <taxon>Pterygota</taxon>
        <taxon>Neoptera</taxon>
        <taxon>Endopterygota</taxon>
        <taxon>Coleoptera</taxon>
        <taxon>Polyphaga</taxon>
        <taxon>Cucujiformia</taxon>
        <taxon>Curculionidae</taxon>
        <taxon>Ceutorhynchinae</taxon>
        <taxon>Ceutorhynchus</taxon>
    </lineage>
</organism>
<dbReference type="SUPFAM" id="SSF56112">
    <property type="entry name" value="Protein kinase-like (PK-like)"/>
    <property type="match status" value="1"/>
</dbReference>
<dbReference type="OrthoDB" id="191037at2759"/>
<reference evidence="2" key="1">
    <citation type="submission" date="2022-01" db="EMBL/GenBank/DDBJ databases">
        <authorList>
            <person name="King R."/>
        </authorList>
    </citation>
    <scope>NUCLEOTIDE SEQUENCE</scope>
</reference>
<accession>A0A9N9QMB2</accession>
<evidence type="ECO:0000313" key="3">
    <source>
        <dbReference type="Proteomes" id="UP001152799"/>
    </source>
</evidence>
<gene>
    <name evidence="2" type="ORF">CEUTPL_LOCUS5614</name>
</gene>
<dbReference type="PANTHER" id="PTHR11012:SF55">
    <property type="entry name" value="BHLH DOMAIN-CONTAINING PROTEIN"/>
    <property type="match status" value="1"/>
</dbReference>
<sequence>MAEFTEIKKLNELIKDYIAGEVVEQRVERLVPAGENYGSVLYKVDFKVKFNGIVKPFYGVAKCTPPNKVTQEIFATQVSFKTEIGWYTTVIPTLKMFQRIHEVAAVDFFQNFYGARISLDPNSDVVDEDGVILTQNLNTLGYKNVDRHTGFDLKTSKSVLRDLATFHAIPWAIKRQNPNLFNRNILPFLPKTERILEKSDPFASIRKGLKDIPELQPYLEKVFHIFESNDLFDESEPDELWGSVGHGDFWSNNIMVTEDEDPKTIILDLQEPCYASIAADIIFLAVISINLEVAKTHLDYLIEGYWINFLMNVRELGCDIRPLTFQRFLDELKVQAKKQLGHAMFISQFVYMEKGHTAIDSSDETFTRDNLKFDNIKFGKTHKERYTWVIQEFNKRNWI</sequence>